<dbReference type="InterPro" id="IPR027372">
    <property type="entry name" value="Phytase-like_dom"/>
</dbReference>
<reference evidence="3 4" key="1">
    <citation type="submission" date="2019-10" db="EMBL/GenBank/DDBJ databases">
        <authorList>
            <person name="Palmer J.M."/>
        </authorList>
    </citation>
    <scope>NUCLEOTIDE SEQUENCE [LARGE SCALE GENOMIC DNA]</scope>
    <source>
        <strain evidence="3 4">TWF696</strain>
    </source>
</reference>
<evidence type="ECO:0000256" key="1">
    <source>
        <dbReference type="SAM" id="SignalP"/>
    </source>
</evidence>
<name>A0AAV9UPN6_9PEZI</name>
<keyword evidence="1" id="KW-0732">Signal</keyword>
<feature type="signal peptide" evidence="1">
    <location>
        <begin position="1"/>
        <end position="25"/>
    </location>
</feature>
<feature type="domain" description="Phytase-like" evidence="2">
    <location>
        <begin position="86"/>
        <end position="475"/>
    </location>
</feature>
<gene>
    <name evidence="3" type="ORF">TWF696_007450</name>
</gene>
<organism evidence="3 4">
    <name type="scientific">Orbilia brochopaga</name>
    <dbReference type="NCBI Taxonomy" id="3140254"/>
    <lineage>
        <taxon>Eukaryota</taxon>
        <taxon>Fungi</taxon>
        <taxon>Dikarya</taxon>
        <taxon>Ascomycota</taxon>
        <taxon>Pezizomycotina</taxon>
        <taxon>Orbiliomycetes</taxon>
        <taxon>Orbiliales</taxon>
        <taxon>Orbiliaceae</taxon>
        <taxon>Orbilia</taxon>
    </lineage>
</organism>
<sequence>MVNYRAFSYALLAACHVAAAPLTRTEPTSNCVKQATCNTKTYTYRALTGYGFIPSNSKDKTGDTVSIGSSIKISDWKYNKTTGDYTGTLWGLPDRGWNVEGTVNFQPRVHKYTLNFIPKNSSSTPNLGLHYVDSILLTDTNGRPLTGLDPNTVVKLAGYPDLPASHYPGDGWGGEGPGGTRISLDPEALVLSRDGGFWISDEYGPYIYSFTPEGKLRNAIRPPDALLPLRHGQVDFASDNPPRYDLTLEPSSKNPTSGRSNNQGFEGMTSSFDGRSLYALLQSAAVQEGGSDKTTNLNARLVKYDIGSSKPRLAGEWVVPLPQYFDPNKSPKNNPRTAAQSEILSAGGDQFFVLSRDSSYGGGGSDGTSSLYRQIDIFDISSATDIKGRYDNFNDSVTVSSSSKALKEGITPALYCPFINFNLNEELSKFGLHNGGKRDFGLLNEKWEGLALVPVDGGFGDDDEWFLFASSDNDFITQQGFANGGQITFKDANGYSLNNQILVFRIKLPDHSRPFSRTGAGKGGLTAP</sequence>
<dbReference type="EMBL" id="JAVHNQ010000006">
    <property type="protein sequence ID" value="KAK6343788.1"/>
    <property type="molecule type" value="Genomic_DNA"/>
</dbReference>
<dbReference type="Proteomes" id="UP001375240">
    <property type="component" value="Unassembled WGS sequence"/>
</dbReference>
<accession>A0AAV9UPN6</accession>
<comment type="caution">
    <text evidence="3">The sequence shown here is derived from an EMBL/GenBank/DDBJ whole genome shotgun (WGS) entry which is preliminary data.</text>
</comment>
<dbReference type="PANTHER" id="PTHR37957">
    <property type="entry name" value="BLR7070 PROTEIN"/>
    <property type="match status" value="1"/>
</dbReference>
<feature type="chain" id="PRO_5043911702" description="Phytase-like domain-containing protein" evidence="1">
    <location>
        <begin position="26"/>
        <end position="528"/>
    </location>
</feature>
<dbReference type="AlphaFoldDB" id="A0AAV9UPN6"/>
<keyword evidence="4" id="KW-1185">Reference proteome</keyword>
<evidence type="ECO:0000313" key="4">
    <source>
        <dbReference type="Proteomes" id="UP001375240"/>
    </source>
</evidence>
<evidence type="ECO:0000259" key="2">
    <source>
        <dbReference type="Pfam" id="PF13449"/>
    </source>
</evidence>
<protein>
    <recommendedName>
        <fullName evidence="2">Phytase-like domain-containing protein</fullName>
    </recommendedName>
</protein>
<evidence type="ECO:0000313" key="3">
    <source>
        <dbReference type="EMBL" id="KAK6343788.1"/>
    </source>
</evidence>
<dbReference type="Pfam" id="PF13449">
    <property type="entry name" value="Phytase-like"/>
    <property type="match status" value="1"/>
</dbReference>
<proteinExistence type="predicted"/>
<dbReference type="PANTHER" id="PTHR37957:SF1">
    <property type="entry name" value="PHYTASE-LIKE DOMAIN-CONTAINING PROTEIN"/>
    <property type="match status" value="1"/>
</dbReference>